<evidence type="ECO:0000313" key="4">
    <source>
        <dbReference type="EMBL" id="MBB5832833.1"/>
    </source>
</evidence>
<evidence type="ECO:0000313" key="5">
    <source>
        <dbReference type="Proteomes" id="UP000588158"/>
    </source>
</evidence>
<dbReference type="EMBL" id="JACHLZ010000001">
    <property type="protein sequence ID" value="MBB5832833.1"/>
    <property type="molecule type" value="Genomic_DNA"/>
</dbReference>
<name>A0A841AFS1_9MICO</name>
<dbReference type="Proteomes" id="UP000588158">
    <property type="component" value="Unassembled WGS sequence"/>
</dbReference>
<dbReference type="InterPro" id="IPR036291">
    <property type="entry name" value="NAD(P)-bd_dom_sf"/>
</dbReference>
<sequence>MANRRIGLIGAGDVSVVHIEAIHDIEGLELVGIADNDPAVLARATEATGVPGFASAQELIGGVHPDSVHVTTPHHEHIDPSLTALAAGVHVLQEKPLAHTLEEGQRLVDALAAAGPDAPKVGICFQNRYNLASQHLRRMLDSGELGAVNGAWASVVWARSADYYRAKPWRGTWDGSGGGLLINQAIHTLDLVQWLMGGVETIDGHVATRKFADVIEVEDTAELLLTHPGGATTSFYATLTAPQDRPVEIELDCANAYVSLRGGTEGGLTIRWKDGRVDVLGERSLTSGGRSYWGVSHELLIRDFYETLEAPEPFWIGPGESMESLRILKEAYRLSGVGPAA</sequence>
<dbReference type="PANTHER" id="PTHR43249">
    <property type="entry name" value="UDP-N-ACETYL-2-AMINO-2-DEOXY-D-GLUCURONATE OXIDASE"/>
    <property type="match status" value="1"/>
</dbReference>
<accession>A0A841AFS1</accession>
<dbReference type="Gene3D" id="3.40.50.720">
    <property type="entry name" value="NAD(P)-binding Rossmann-like Domain"/>
    <property type="match status" value="1"/>
</dbReference>
<dbReference type="PANTHER" id="PTHR43249:SF1">
    <property type="entry name" value="D-GLUCOSIDE 3-DEHYDROGENASE"/>
    <property type="match status" value="1"/>
</dbReference>
<dbReference type="Pfam" id="PF22725">
    <property type="entry name" value="GFO_IDH_MocA_C3"/>
    <property type="match status" value="1"/>
</dbReference>
<evidence type="ECO:0000259" key="2">
    <source>
        <dbReference type="Pfam" id="PF01408"/>
    </source>
</evidence>
<dbReference type="AlphaFoldDB" id="A0A841AFS1"/>
<reference evidence="4 5" key="1">
    <citation type="submission" date="2020-08" db="EMBL/GenBank/DDBJ databases">
        <title>Sequencing the genomes of 1000 actinobacteria strains.</title>
        <authorList>
            <person name="Klenk H.-P."/>
        </authorList>
    </citation>
    <scope>NUCLEOTIDE SEQUENCE [LARGE SCALE GENOMIC DNA]</scope>
    <source>
        <strain evidence="4 5">DSM 28796</strain>
    </source>
</reference>
<gene>
    <name evidence="4" type="ORF">HNR70_002646</name>
</gene>
<dbReference type="InterPro" id="IPR052515">
    <property type="entry name" value="Gfo/Idh/MocA_Oxidoreductase"/>
</dbReference>
<dbReference type="Pfam" id="PF01408">
    <property type="entry name" value="GFO_IDH_MocA"/>
    <property type="match status" value="1"/>
</dbReference>
<dbReference type="GO" id="GO:0000166">
    <property type="term" value="F:nucleotide binding"/>
    <property type="evidence" value="ECO:0007669"/>
    <property type="project" value="InterPro"/>
</dbReference>
<feature type="domain" description="GFO/IDH/MocA-like oxidoreductase" evidence="3">
    <location>
        <begin position="134"/>
        <end position="255"/>
    </location>
</feature>
<proteinExistence type="predicted"/>
<keyword evidence="5" id="KW-1185">Reference proteome</keyword>
<evidence type="ECO:0000259" key="3">
    <source>
        <dbReference type="Pfam" id="PF22725"/>
    </source>
</evidence>
<dbReference type="RefSeq" id="WP_184326091.1">
    <property type="nucleotide sequence ID" value="NZ_JACHLZ010000001.1"/>
</dbReference>
<dbReference type="Gene3D" id="3.30.360.10">
    <property type="entry name" value="Dihydrodipicolinate Reductase, domain 2"/>
    <property type="match status" value="1"/>
</dbReference>
<comment type="caution">
    <text evidence="4">The sequence shown here is derived from an EMBL/GenBank/DDBJ whole genome shotgun (WGS) entry which is preliminary data.</text>
</comment>
<dbReference type="InterPro" id="IPR000683">
    <property type="entry name" value="Gfo/Idh/MocA-like_OxRdtase_N"/>
</dbReference>
<keyword evidence="1" id="KW-0520">NAD</keyword>
<organism evidence="4 5">
    <name type="scientific">Brachybacterium aquaticum</name>
    <dbReference type="NCBI Taxonomy" id="1432564"/>
    <lineage>
        <taxon>Bacteria</taxon>
        <taxon>Bacillati</taxon>
        <taxon>Actinomycetota</taxon>
        <taxon>Actinomycetes</taxon>
        <taxon>Micrococcales</taxon>
        <taxon>Dermabacteraceae</taxon>
        <taxon>Brachybacterium</taxon>
    </lineage>
</organism>
<evidence type="ECO:0000256" key="1">
    <source>
        <dbReference type="ARBA" id="ARBA00023027"/>
    </source>
</evidence>
<dbReference type="SUPFAM" id="SSF55347">
    <property type="entry name" value="Glyceraldehyde-3-phosphate dehydrogenase-like, C-terminal domain"/>
    <property type="match status" value="1"/>
</dbReference>
<dbReference type="InterPro" id="IPR055170">
    <property type="entry name" value="GFO_IDH_MocA-like_dom"/>
</dbReference>
<dbReference type="SUPFAM" id="SSF51735">
    <property type="entry name" value="NAD(P)-binding Rossmann-fold domains"/>
    <property type="match status" value="1"/>
</dbReference>
<feature type="domain" description="Gfo/Idh/MocA-like oxidoreductase N-terminal" evidence="2">
    <location>
        <begin position="5"/>
        <end position="114"/>
    </location>
</feature>
<protein>
    <submittedName>
        <fullName evidence="4">Putative dehydrogenase</fullName>
    </submittedName>
</protein>